<keyword evidence="1" id="KW-0175">Coiled coil</keyword>
<dbReference type="Proteomes" id="UP000810292">
    <property type="component" value="Unassembled WGS sequence"/>
</dbReference>
<name>A0A9D9NC50_9SPIO</name>
<dbReference type="Gene3D" id="2.30.310.10">
    <property type="entry name" value="ibrinogen binding protein from staphylococcus aureus domain"/>
    <property type="match status" value="1"/>
</dbReference>
<dbReference type="GO" id="GO:0000049">
    <property type="term" value="F:tRNA binding"/>
    <property type="evidence" value="ECO:0007669"/>
    <property type="project" value="TreeGrafter"/>
</dbReference>
<evidence type="ECO:0000259" key="2">
    <source>
        <dbReference type="Pfam" id="PF05670"/>
    </source>
</evidence>
<dbReference type="GO" id="GO:0043023">
    <property type="term" value="F:ribosomal large subunit binding"/>
    <property type="evidence" value="ECO:0007669"/>
    <property type="project" value="TreeGrafter"/>
</dbReference>
<evidence type="ECO:0000313" key="4">
    <source>
        <dbReference type="Proteomes" id="UP000810292"/>
    </source>
</evidence>
<dbReference type="GO" id="GO:0072344">
    <property type="term" value="P:rescue of stalled ribosome"/>
    <property type="evidence" value="ECO:0007669"/>
    <property type="project" value="TreeGrafter"/>
</dbReference>
<reference evidence="3" key="1">
    <citation type="submission" date="2020-10" db="EMBL/GenBank/DDBJ databases">
        <authorList>
            <person name="Gilroy R."/>
        </authorList>
    </citation>
    <scope>NUCLEOTIDE SEQUENCE</scope>
    <source>
        <strain evidence="3">14700</strain>
    </source>
</reference>
<dbReference type="InterPro" id="IPR051608">
    <property type="entry name" value="RQC_Subunit_NEMF"/>
</dbReference>
<gene>
    <name evidence="3" type="ORF">IAA72_00920</name>
</gene>
<evidence type="ECO:0000313" key="3">
    <source>
        <dbReference type="EMBL" id="MBO8468332.1"/>
    </source>
</evidence>
<feature type="coiled-coil region" evidence="1">
    <location>
        <begin position="184"/>
        <end position="219"/>
    </location>
</feature>
<sequence length="462" mass="53373">MSLNWKETEKLLSELPLEGSYIQKITEHSVNSYTFSMFSKTEKAWLLYVEVSSPYSRFCRTGIVKAKSKTMQRFTQYMNAHITGRKVTGVYQYPFDRAFYLSLTSSENTIRMHVRLFSGPGSNIIITDEENRILELLYRRPQRNEEKGEILELEERKDEGPRHFEIRPYDTPTFNEFIDRSESLVSSEKQRSDLSLRLEEKRDKEIQALRDRLSREEKRKQETSGFDEIRRTADILSASIWAVKKGMDSIDLDDWDKGGKITISLDPALSPNENLEKLYSRYRKDKKASEAADEEIARLSEEIETTEEKYRVLLESASLEKLKKAAEKPQTGKKDDDKKPGVWVTIQGFDVAIGRNAKENDAILRHYARGSDIWLHTRDFSGGYVIIKAKKGKSVPLPVLLDAASLAIHYSKAKKSGKADLYYTEVKYLRRAKDGKTGLVLPTQERNLSVTLDERRVKEILR</sequence>
<dbReference type="GO" id="GO:1990112">
    <property type="term" value="C:RQC complex"/>
    <property type="evidence" value="ECO:0007669"/>
    <property type="project" value="TreeGrafter"/>
</dbReference>
<comment type="caution">
    <text evidence="3">The sequence shown here is derived from an EMBL/GenBank/DDBJ whole genome shotgun (WGS) entry which is preliminary data.</text>
</comment>
<evidence type="ECO:0000256" key="1">
    <source>
        <dbReference type="SAM" id="Coils"/>
    </source>
</evidence>
<reference evidence="3" key="2">
    <citation type="journal article" date="2021" name="PeerJ">
        <title>Extensive microbial diversity within the chicken gut microbiome revealed by metagenomics and culture.</title>
        <authorList>
            <person name="Gilroy R."/>
            <person name="Ravi A."/>
            <person name="Getino M."/>
            <person name="Pursley I."/>
            <person name="Horton D.L."/>
            <person name="Alikhan N.F."/>
            <person name="Baker D."/>
            <person name="Gharbi K."/>
            <person name="Hall N."/>
            <person name="Watson M."/>
            <person name="Adriaenssens E.M."/>
            <person name="Foster-Nyarko E."/>
            <person name="Jarju S."/>
            <person name="Secka A."/>
            <person name="Antonio M."/>
            <person name="Oren A."/>
            <person name="Chaudhuri R.R."/>
            <person name="La Ragione R."/>
            <person name="Hildebrand F."/>
            <person name="Pallen M.J."/>
        </authorList>
    </citation>
    <scope>NUCLEOTIDE SEQUENCE</scope>
    <source>
        <strain evidence="3">14700</strain>
    </source>
</reference>
<dbReference type="EMBL" id="JADIMF010000015">
    <property type="protein sequence ID" value="MBO8468332.1"/>
    <property type="molecule type" value="Genomic_DNA"/>
</dbReference>
<accession>A0A9D9NC50</accession>
<dbReference type="PANTHER" id="PTHR15239">
    <property type="entry name" value="NUCLEAR EXPORT MEDIATOR FACTOR NEMF"/>
    <property type="match status" value="1"/>
</dbReference>
<proteinExistence type="predicted"/>
<protein>
    <submittedName>
        <fullName evidence="3">DUF814 domain-containing protein</fullName>
    </submittedName>
</protein>
<feature type="coiled-coil region" evidence="1">
    <location>
        <begin position="272"/>
        <end position="316"/>
    </location>
</feature>
<dbReference type="PANTHER" id="PTHR15239:SF6">
    <property type="entry name" value="RIBOSOME QUALITY CONTROL COMPLEX SUBUNIT NEMF"/>
    <property type="match status" value="1"/>
</dbReference>
<dbReference type="Pfam" id="PF05670">
    <property type="entry name" value="NFACT-R_1"/>
    <property type="match status" value="1"/>
</dbReference>
<dbReference type="Pfam" id="PF05833">
    <property type="entry name" value="NFACT_N"/>
    <property type="match status" value="2"/>
</dbReference>
<feature type="domain" description="NFACT RNA-binding" evidence="2">
    <location>
        <begin position="344"/>
        <end position="435"/>
    </location>
</feature>
<organism evidence="3 4">
    <name type="scientific">Candidatus Ornithospirochaeta stercoravium</name>
    <dbReference type="NCBI Taxonomy" id="2840897"/>
    <lineage>
        <taxon>Bacteria</taxon>
        <taxon>Pseudomonadati</taxon>
        <taxon>Spirochaetota</taxon>
        <taxon>Spirochaetia</taxon>
        <taxon>Spirochaetales</taxon>
        <taxon>Spirochaetaceae</taxon>
        <taxon>Spirochaetaceae incertae sedis</taxon>
        <taxon>Candidatus Ornithospirochaeta</taxon>
    </lineage>
</organism>
<dbReference type="AlphaFoldDB" id="A0A9D9NC50"/>
<dbReference type="InterPro" id="IPR008532">
    <property type="entry name" value="NFACT_RNA-bd"/>
</dbReference>